<evidence type="ECO:0000313" key="11">
    <source>
        <dbReference type="Proteomes" id="UP000217785"/>
    </source>
</evidence>
<dbReference type="PANTHER" id="PTHR37823:SF4">
    <property type="entry name" value="MENAQUINOL-CYTOCHROME C REDUCTASE CYTOCHROME B_C SUBUNIT"/>
    <property type="match status" value="1"/>
</dbReference>
<comment type="caution">
    <text evidence="10">The sequence shown here is derived from an EMBL/GenBank/DDBJ whole genome shotgun (WGS) entry which is preliminary data.</text>
</comment>
<dbReference type="EMBL" id="BDUF01000064">
    <property type="protein sequence ID" value="GAX90850.1"/>
    <property type="molecule type" value="Genomic_DNA"/>
</dbReference>
<feature type="chain" id="PRO_5039180707" evidence="8">
    <location>
        <begin position="25"/>
        <end position="114"/>
    </location>
</feature>
<dbReference type="InterPro" id="IPR012218">
    <property type="entry name" value="Cyt_c_BACSU-c550-type"/>
</dbReference>
<keyword evidence="11" id="KW-1185">Reference proteome</keyword>
<evidence type="ECO:0000259" key="9">
    <source>
        <dbReference type="PROSITE" id="PS51007"/>
    </source>
</evidence>
<dbReference type="OrthoDB" id="7933886at2"/>
<sequence length="114" mass="11527">MNKTKWLIAAALGIALIATGCSSGGDTKGGNTGTATPPAASDIPAAYTKNCASCHGKGLEGTGSFPKLTNVGGKLSQDQIKTKIQQGGNGMPAFEKMLSADEINSLSSWLAAKK</sequence>
<feature type="binding site" description="covalent" evidence="6">
    <location>
        <position position="54"/>
    </location>
    <ligand>
        <name>heme c</name>
        <dbReference type="ChEBI" id="CHEBI:61717"/>
    </ligand>
</feature>
<dbReference type="InterPro" id="IPR051811">
    <property type="entry name" value="Cytochrome_c550/c551-like"/>
</dbReference>
<evidence type="ECO:0000256" key="4">
    <source>
        <dbReference type="ARBA" id="ARBA00022982"/>
    </source>
</evidence>
<comment type="PTM">
    <text evidence="6">Binds 1 heme c group covalently per subunit.</text>
</comment>
<dbReference type="RefSeq" id="WP_096182570.1">
    <property type="nucleotide sequence ID" value="NZ_BDUF01000064.1"/>
</dbReference>
<evidence type="ECO:0000256" key="1">
    <source>
        <dbReference type="ARBA" id="ARBA00022448"/>
    </source>
</evidence>
<dbReference type="Gene3D" id="1.10.760.10">
    <property type="entry name" value="Cytochrome c-like domain"/>
    <property type="match status" value="1"/>
</dbReference>
<dbReference type="AlphaFoldDB" id="A0A292YQT8"/>
<organism evidence="10 11">
    <name type="scientific">Effusibacillus lacus</name>
    <dbReference type="NCBI Taxonomy" id="1348429"/>
    <lineage>
        <taxon>Bacteria</taxon>
        <taxon>Bacillati</taxon>
        <taxon>Bacillota</taxon>
        <taxon>Bacilli</taxon>
        <taxon>Bacillales</taxon>
        <taxon>Alicyclobacillaceae</taxon>
        <taxon>Effusibacillus</taxon>
    </lineage>
</organism>
<dbReference type="GO" id="GO:0020037">
    <property type="term" value="F:heme binding"/>
    <property type="evidence" value="ECO:0007669"/>
    <property type="project" value="InterPro"/>
</dbReference>
<evidence type="ECO:0000256" key="2">
    <source>
        <dbReference type="ARBA" id="ARBA00022617"/>
    </source>
</evidence>
<keyword evidence="8" id="KW-0732">Signal</keyword>
<reference evidence="11" key="1">
    <citation type="submission" date="2017-07" db="EMBL/GenBank/DDBJ databases">
        <title>Draft genome sequence of Effusibacillus lacus strain skLN1.</title>
        <authorList>
            <person name="Watanabe M."/>
            <person name="Kojima H."/>
            <person name="Fukui M."/>
        </authorList>
    </citation>
    <scope>NUCLEOTIDE SEQUENCE [LARGE SCALE GENOMIC DNA]</scope>
    <source>
        <strain evidence="11">skLN1</strain>
    </source>
</reference>
<dbReference type="InterPro" id="IPR036909">
    <property type="entry name" value="Cyt_c-like_dom_sf"/>
</dbReference>
<dbReference type="GO" id="GO:0005506">
    <property type="term" value="F:iron ion binding"/>
    <property type="evidence" value="ECO:0007669"/>
    <property type="project" value="InterPro"/>
</dbReference>
<dbReference type="Pfam" id="PF13442">
    <property type="entry name" value="Cytochrome_CBB3"/>
    <property type="match status" value="1"/>
</dbReference>
<protein>
    <submittedName>
        <fullName evidence="10">Cytochrome c551</fullName>
    </submittedName>
</protein>
<gene>
    <name evidence="10" type="ORF">EFBL_2492</name>
</gene>
<name>A0A292YQT8_9BACL</name>
<evidence type="ECO:0000313" key="10">
    <source>
        <dbReference type="EMBL" id="GAX90850.1"/>
    </source>
</evidence>
<dbReference type="InterPro" id="IPR008168">
    <property type="entry name" value="Cyt_C_IC"/>
</dbReference>
<dbReference type="InterPro" id="IPR009056">
    <property type="entry name" value="Cyt_c-like_dom"/>
</dbReference>
<keyword evidence="2 6" id="KW-0349">Heme</keyword>
<feature type="domain" description="Cytochrome c" evidence="9">
    <location>
        <begin position="38"/>
        <end position="114"/>
    </location>
</feature>
<evidence type="ECO:0000256" key="3">
    <source>
        <dbReference type="ARBA" id="ARBA00022723"/>
    </source>
</evidence>
<dbReference type="Proteomes" id="UP000217785">
    <property type="component" value="Unassembled WGS sequence"/>
</dbReference>
<dbReference type="PROSITE" id="PS51257">
    <property type="entry name" value="PROKAR_LIPOPROTEIN"/>
    <property type="match status" value="1"/>
</dbReference>
<feature type="binding site" description="axial binding residue" evidence="7">
    <location>
        <position position="55"/>
    </location>
    <ligand>
        <name>heme c</name>
        <dbReference type="ChEBI" id="CHEBI:61717"/>
    </ligand>
    <ligandPart>
        <name>Fe</name>
        <dbReference type="ChEBI" id="CHEBI:18248"/>
    </ligandPart>
</feature>
<evidence type="ECO:0000256" key="6">
    <source>
        <dbReference type="PIRSR" id="PIRSR000025-1"/>
    </source>
</evidence>
<dbReference type="PANTHER" id="PTHR37823">
    <property type="entry name" value="CYTOCHROME C-553-LIKE"/>
    <property type="match status" value="1"/>
</dbReference>
<accession>A0A292YQT8</accession>
<feature type="signal peptide" evidence="8">
    <location>
        <begin position="1"/>
        <end position="24"/>
    </location>
</feature>
<proteinExistence type="predicted"/>
<dbReference type="GO" id="GO:0016020">
    <property type="term" value="C:membrane"/>
    <property type="evidence" value="ECO:0007669"/>
    <property type="project" value="InterPro"/>
</dbReference>
<keyword evidence="5 7" id="KW-0408">Iron</keyword>
<keyword evidence="4" id="KW-0249">Electron transport</keyword>
<evidence type="ECO:0000256" key="8">
    <source>
        <dbReference type="SAM" id="SignalP"/>
    </source>
</evidence>
<dbReference type="SUPFAM" id="SSF46626">
    <property type="entry name" value="Cytochrome c"/>
    <property type="match status" value="1"/>
</dbReference>
<dbReference type="PIRSF" id="PIRSF000025">
    <property type="entry name" value="Cytc_Bsub_c550"/>
    <property type="match status" value="1"/>
</dbReference>
<dbReference type="PROSITE" id="PS51007">
    <property type="entry name" value="CYTC"/>
    <property type="match status" value="1"/>
</dbReference>
<evidence type="ECO:0000256" key="7">
    <source>
        <dbReference type="PIRSR" id="PIRSR000025-2"/>
    </source>
</evidence>
<dbReference type="PRINTS" id="PR00605">
    <property type="entry name" value="CYTCHROMECIC"/>
</dbReference>
<evidence type="ECO:0000256" key="5">
    <source>
        <dbReference type="ARBA" id="ARBA00023004"/>
    </source>
</evidence>
<feature type="binding site" description="covalent" evidence="6">
    <location>
        <position position="51"/>
    </location>
    <ligand>
        <name>heme c</name>
        <dbReference type="ChEBI" id="CHEBI:61717"/>
    </ligand>
</feature>
<dbReference type="GO" id="GO:0009055">
    <property type="term" value="F:electron transfer activity"/>
    <property type="evidence" value="ECO:0007669"/>
    <property type="project" value="InterPro"/>
</dbReference>
<keyword evidence="3 7" id="KW-0479">Metal-binding</keyword>
<keyword evidence="1" id="KW-0813">Transport</keyword>
<feature type="binding site" description="axial binding residue" evidence="7">
    <location>
        <position position="91"/>
    </location>
    <ligand>
        <name>heme c</name>
        <dbReference type="ChEBI" id="CHEBI:61717"/>
    </ligand>
    <ligandPart>
        <name>Fe</name>
        <dbReference type="ChEBI" id="CHEBI:18248"/>
    </ligandPart>
</feature>